<organism evidence="2 3">
    <name type="scientific">Termitidicoccus mucosus</name>
    <dbReference type="NCBI Taxonomy" id="1184151"/>
    <lineage>
        <taxon>Bacteria</taxon>
        <taxon>Pseudomonadati</taxon>
        <taxon>Verrucomicrobiota</taxon>
        <taxon>Opitutia</taxon>
        <taxon>Opitutales</taxon>
        <taxon>Opitutaceae</taxon>
        <taxon>Termitidicoccus</taxon>
    </lineage>
</organism>
<dbReference type="EMBL" id="LRRQ01000189">
    <property type="protein sequence ID" value="OAM87056.1"/>
    <property type="molecule type" value="Genomic_DNA"/>
</dbReference>
<feature type="domain" description="Glutaredoxin" evidence="1">
    <location>
        <begin position="5"/>
        <end position="60"/>
    </location>
</feature>
<evidence type="ECO:0000259" key="1">
    <source>
        <dbReference type="Pfam" id="PF00462"/>
    </source>
</evidence>
<sequence>MNIKAYLKPWCGWSNGVRAVMRKYDLPFEDIDIINNRDNYAEMVAKSGQPLSPCVEIDGVMLADVSGEEVENYLLANNLVKPTAITADAPTNSGCSDEEHARQSETATTRTIRFF</sequence>
<dbReference type="InterPro" id="IPR036249">
    <property type="entry name" value="Thioredoxin-like_sf"/>
</dbReference>
<comment type="caution">
    <text evidence="2">The sequence shown here is derived from an EMBL/GenBank/DDBJ whole genome shotgun (WGS) entry which is preliminary data.</text>
</comment>
<evidence type="ECO:0000313" key="3">
    <source>
        <dbReference type="Proteomes" id="UP000078486"/>
    </source>
</evidence>
<dbReference type="Proteomes" id="UP000078486">
    <property type="component" value="Unassembled WGS sequence"/>
</dbReference>
<dbReference type="AlphaFoldDB" id="A0A178IDD7"/>
<dbReference type="Pfam" id="PF00462">
    <property type="entry name" value="Glutaredoxin"/>
    <property type="match status" value="1"/>
</dbReference>
<accession>A0A178IDD7</accession>
<dbReference type="STRING" id="1184151.AW736_25405"/>
<proteinExistence type="predicted"/>
<reference evidence="2 3" key="1">
    <citation type="submission" date="2016-01" db="EMBL/GenBank/DDBJ databases">
        <title>High potential of lignocellulose degradation of a new Verrucomicrobia species.</title>
        <authorList>
            <person name="Wang Y."/>
            <person name="Shi Y."/>
            <person name="Qiu Z."/>
            <person name="Liu S."/>
            <person name="Yang H."/>
        </authorList>
    </citation>
    <scope>NUCLEOTIDE SEQUENCE [LARGE SCALE GENOMIC DNA]</scope>
    <source>
        <strain evidence="2 3">TSB47</strain>
    </source>
</reference>
<evidence type="ECO:0000313" key="2">
    <source>
        <dbReference type="EMBL" id="OAM87056.1"/>
    </source>
</evidence>
<name>A0A178IDD7_9BACT</name>
<protein>
    <submittedName>
        <fullName evidence="2">Glutaredoxin</fullName>
    </submittedName>
</protein>
<dbReference type="OrthoDB" id="9809389at2"/>
<dbReference type="PROSITE" id="PS51354">
    <property type="entry name" value="GLUTAREDOXIN_2"/>
    <property type="match status" value="1"/>
</dbReference>
<dbReference type="Gene3D" id="3.40.30.10">
    <property type="entry name" value="Glutaredoxin"/>
    <property type="match status" value="1"/>
</dbReference>
<keyword evidence="3" id="KW-1185">Reference proteome</keyword>
<dbReference type="CDD" id="cd02066">
    <property type="entry name" value="GRX_family"/>
    <property type="match status" value="1"/>
</dbReference>
<dbReference type="SUPFAM" id="SSF52833">
    <property type="entry name" value="Thioredoxin-like"/>
    <property type="match status" value="1"/>
</dbReference>
<gene>
    <name evidence="2" type="ORF">AW736_25405</name>
</gene>
<dbReference type="RefSeq" id="WP_068773200.1">
    <property type="nucleotide sequence ID" value="NZ_CP109796.1"/>
</dbReference>
<dbReference type="InterPro" id="IPR002109">
    <property type="entry name" value="Glutaredoxin"/>
</dbReference>